<dbReference type="Gene3D" id="2.30.140.50">
    <property type="entry name" value="Protein of unknown function DUF2790"/>
    <property type="match status" value="1"/>
</dbReference>
<reference evidence="2 3" key="1">
    <citation type="submission" date="2019-09" db="EMBL/GenBank/DDBJ databases">
        <authorList>
            <person name="Chandra G."/>
            <person name="Truman W A."/>
        </authorList>
    </citation>
    <scope>NUCLEOTIDE SEQUENCE [LARGE SCALE GENOMIC DNA]</scope>
    <source>
        <strain evidence="2">PS723</strain>
    </source>
</reference>
<sequence length="87" mass="9399" precursor="true">MNWNPVYAACLFAALNVVAISAQAEADLKAENYSYGTHLDIQKVLSSVDEGGASCEVVDAHLTYLNSQGQKRVLDYRKFAEACNLGG</sequence>
<name>A0A5E7EX73_PSEFL</name>
<evidence type="ECO:0000313" key="2">
    <source>
        <dbReference type="EMBL" id="VVO31761.1"/>
    </source>
</evidence>
<evidence type="ECO:0000313" key="3">
    <source>
        <dbReference type="Proteomes" id="UP000379480"/>
    </source>
</evidence>
<gene>
    <name evidence="2" type="ORF">PS723_05049</name>
</gene>
<feature type="signal peptide" evidence="1">
    <location>
        <begin position="1"/>
        <end position="26"/>
    </location>
</feature>
<proteinExistence type="predicted"/>
<dbReference type="EMBL" id="CABVHY010000030">
    <property type="protein sequence ID" value="VVO31761.1"/>
    <property type="molecule type" value="Genomic_DNA"/>
</dbReference>
<feature type="chain" id="PRO_5022861239" description="DUF2790 domain-containing protein" evidence="1">
    <location>
        <begin position="27"/>
        <end position="87"/>
    </location>
</feature>
<protein>
    <recommendedName>
        <fullName evidence="4">DUF2790 domain-containing protein</fullName>
    </recommendedName>
</protein>
<accession>A0A5E7EX73</accession>
<dbReference type="OrthoDB" id="7027858at2"/>
<evidence type="ECO:0000256" key="1">
    <source>
        <dbReference type="SAM" id="SignalP"/>
    </source>
</evidence>
<dbReference type="InterPro" id="IPR021245">
    <property type="entry name" value="DUF2790"/>
</dbReference>
<organism evidence="2 3">
    <name type="scientific">Pseudomonas fluorescens</name>
    <dbReference type="NCBI Taxonomy" id="294"/>
    <lineage>
        <taxon>Bacteria</taxon>
        <taxon>Pseudomonadati</taxon>
        <taxon>Pseudomonadota</taxon>
        <taxon>Gammaproteobacteria</taxon>
        <taxon>Pseudomonadales</taxon>
        <taxon>Pseudomonadaceae</taxon>
        <taxon>Pseudomonas</taxon>
    </lineage>
</organism>
<dbReference type="Pfam" id="PF10976">
    <property type="entry name" value="DUF2790"/>
    <property type="match status" value="1"/>
</dbReference>
<dbReference type="Proteomes" id="UP000379480">
    <property type="component" value="Unassembled WGS sequence"/>
</dbReference>
<dbReference type="AlphaFoldDB" id="A0A5E7EX73"/>
<keyword evidence="1" id="KW-0732">Signal</keyword>
<evidence type="ECO:0008006" key="4">
    <source>
        <dbReference type="Google" id="ProtNLM"/>
    </source>
</evidence>
<dbReference type="RefSeq" id="WP_150806335.1">
    <property type="nucleotide sequence ID" value="NZ_CABVHY010000030.1"/>
</dbReference>